<dbReference type="AlphaFoldDB" id="A0A5C2SUE8"/>
<evidence type="ECO:0000256" key="3">
    <source>
        <dbReference type="PIRSR" id="PIRSR601461-1"/>
    </source>
</evidence>
<dbReference type="PANTHER" id="PTHR47966:SF51">
    <property type="entry name" value="BETA-SITE APP-CLEAVING ENZYME, ISOFORM A-RELATED"/>
    <property type="match status" value="1"/>
</dbReference>
<evidence type="ECO:0000256" key="1">
    <source>
        <dbReference type="ARBA" id="ARBA00007447"/>
    </source>
</evidence>
<keyword evidence="4" id="KW-0378">Hydrolase</keyword>
<gene>
    <name evidence="9" type="ORF">L227DRAFT_491587</name>
</gene>
<organism evidence="9 10">
    <name type="scientific">Lentinus tigrinus ALCF2SS1-6</name>
    <dbReference type="NCBI Taxonomy" id="1328759"/>
    <lineage>
        <taxon>Eukaryota</taxon>
        <taxon>Fungi</taxon>
        <taxon>Dikarya</taxon>
        <taxon>Basidiomycota</taxon>
        <taxon>Agaricomycotina</taxon>
        <taxon>Agaricomycetes</taxon>
        <taxon>Polyporales</taxon>
        <taxon>Polyporaceae</taxon>
        <taxon>Lentinus</taxon>
    </lineage>
</organism>
<dbReference type="InterPro" id="IPR001461">
    <property type="entry name" value="Aspartic_peptidase_A1"/>
</dbReference>
<dbReference type="PROSITE" id="PS00141">
    <property type="entry name" value="ASP_PROTEASE"/>
    <property type="match status" value="1"/>
</dbReference>
<feature type="region of interest" description="Disordered" evidence="5">
    <location>
        <begin position="548"/>
        <end position="567"/>
    </location>
</feature>
<feature type="transmembrane region" description="Helical" evidence="6">
    <location>
        <begin position="462"/>
        <end position="489"/>
    </location>
</feature>
<dbReference type="GO" id="GO:0006508">
    <property type="term" value="P:proteolysis"/>
    <property type="evidence" value="ECO:0007669"/>
    <property type="project" value="UniProtKB-KW"/>
</dbReference>
<dbReference type="InterPro" id="IPR033121">
    <property type="entry name" value="PEPTIDASE_A1"/>
</dbReference>
<evidence type="ECO:0000256" key="2">
    <source>
        <dbReference type="ARBA" id="ARBA00022750"/>
    </source>
</evidence>
<dbReference type="EMBL" id="ML122250">
    <property type="protein sequence ID" value="RPD67094.1"/>
    <property type="molecule type" value="Genomic_DNA"/>
</dbReference>
<dbReference type="Proteomes" id="UP000313359">
    <property type="component" value="Unassembled WGS sequence"/>
</dbReference>
<protein>
    <submittedName>
        <fullName evidence="9">Acid protease</fullName>
    </submittedName>
</protein>
<keyword evidence="6" id="KW-1133">Transmembrane helix</keyword>
<dbReference type="InterPro" id="IPR001969">
    <property type="entry name" value="Aspartic_peptidase_AS"/>
</dbReference>
<keyword evidence="4 9" id="KW-0645">Protease</keyword>
<comment type="similarity">
    <text evidence="1 4">Belongs to the peptidase A1 family.</text>
</comment>
<keyword evidence="6" id="KW-0812">Transmembrane</keyword>
<evidence type="ECO:0000256" key="4">
    <source>
        <dbReference type="RuleBase" id="RU000454"/>
    </source>
</evidence>
<feature type="signal peptide" evidence="7">
    <location>
        <begin position="1"/>
        <end position="19"/>
    </location>
</feature>
<dbReference type="STRING" id="1328759.A0A5C2SUE8"/>
<evidence type="ECO:0000313" key="9">
    <source>
        <dbReference type="EMBL" id="RPD67094.1"/>
    </source>
</evidence>
<name>A0A5C2SUE8_9APHY</name>
<dbReference type="CDD" id="cd05471">
    <property type="entry name" value="pepsin_like"/>
    <property type="match status" value="1"/>
</dbReference>
<evidence type="ECO:0000256" key="6">
    <source>
        <dbReference type="SAM" id="Phobius"/>
    </source>
</evidence>
<accession>A0A5C2SUE8</accession>
<dbReference type="GO" id="GO:0004190">
    <property type="term" value="F:aspartic-type endopeptidase activity"/>
    <property type="evidence" value="ECO:0007669"/>
    <property type="project" value="UniProtKB-KW"/>
</dbReference>
<sequence>MKLSALALGLLLSGSLSEAVKISVTQRKQPTSVSHKRSGTASFHRPVLAAASDSSNDDGDLDLSSFHDLLYIANVTVGGTEYPLQLDTGSSDLWVKGATSPLPNANQTALTLNITYGIGSTYGHISYTPVEFAGISVPKQAFIDASQASNPILSYGVDGIVGLGFTKLSSIDVALNNSGISDGKSLLYNLFADNPKEPNFIAFALQRTTEDAGDVEGSFSIGEYDENYKDVANQPKIATFPESDPTRWTVLLDALLIGDSGSASLSSTVSGAPSGKAVVMLDSGTSYTYAPEDVCNAIYGSIQGASYSSALGQWIVPCDAEVDIALQFGSTVYPIHPLDVTPVSLSDDTMCVGSFLPQTVSVGAGQFDWLIGDNVMRSFYTVYDFGDFDSSGKMGNPYMQVLPLVDPNEASTEFHKVRGGSASSNITYNAQNVSSAASSSSGSTSVDISSELSDTLNKLQAYLPAVLAIMALNALVVLILVVAGIVYMCRRRSRSVRFRRNVGRASPMPLQRTSSFGMPTGGDTLGAYQPVSMALTEDTFVPPTPAFSKPGFDGSTVRAGDRPKSVA</sequence>
<dbReference type="InterPro" id="IPR034164">
    <property type="entry name" value="Pepsin-like_dom"/>
</dbReference>
<keyword evidence="7" id="KW-0732">Signal</keyword>
<evidence type="ECO:0000313" key="10">
    <source>
        <dbReference type="Proteomes" id="UP000313359"/>
    </source>
</evidence>
<keyword evidence="6" id="KW-0472">Membrane</keyword>
<feature type="active site" evidence="3">
    <location>
        <position position="282"/>
    </location>
</feature>
<dbReference type="PRINTS" id="PR00792">
    <property type="entry name" value="PEPSIN"/>
</dbReference>
<dbReference type="Pfam" id="PF00026">
    <property type="entry name" value="Asp"/>
    <property type="match status" value="1"/>
</dbReference>
<evidence type="ECO:0000256" key="5">
    <source>
        <dbReference type="SAM" id="MobiDB-lite"/>
    </source>
</evidence>
<keyword evidence="10" id="KW-1185">Reference proteome</keyword>
<evidence type="ECO:0000256" key="7">
    <source>
        <dbReference type="SAM" id="SignalP"/>
    </source>
</evidence>
<keyword evidence="2 4" id="KW-0064">Aspartyl protease</keyword>
<reference evidence="9" key="1">
    <citation type="journal article" date="2018" name="Genome Biol. Evol.">
        <title>Genomics and development of Lentinus tigrinus, a white-rot wood-decaying mushroom with dimorphic fruiting bodies.</title>
        <authorList>
            <person name="Wu B."/>
            <person name="Xu Z."/>
            <person name="Knudson A."/>
            <person name="Carlson A."/>
            <person name="Chen N."/>
            <person name="Kovaka S."/>
            <person name="LaButti K."/>
            <person name="Lipzen A."/>
            <person name="Pennachio C."/>
            <person name="Riley R."/>
            <person name="Schakwitz W."/>
            <person name="Umezawa K."/>
            <person name="Ohm R.A."/>
            <person name="Grigoriev I.V."/>
            <person name="Nagy L.G."/>
            <person name="Gibbons J."/>
            <person name="Hibbett D."/>
        </authorList>
    </citation>
    <scope>NUCLEOTIDE SEQUENCE [LARGE SCALE GENOMIC DNA]</scope>
    <source>
        <strain evidence="9">ALCF2SS1-6</strain>
    </source>
</reference>
<proteinExistence type="inferred from homology"/>
<dbReference type="SUPFAM" id="SSF50630">
    <property type="entry name" value="Acid proteases"/>
    <property type="match status" value="1"/>
</dbReference>
<dbReference type="OrthoDB" id="2747330at2759"/>
<dbReference type="InterPro" id="IPR021109">
    <property type="entry name" value="Peptidase_aspartic_dom_sf"/>
</dbReference>
<feature type="domain" description="Peptidase A1" evidence="8">
    <location>
        <begin position="71"/>
        <end position="397"/>
    </location>
</feature>
<dbReference type="PANTHER" id="PTHR47966">
    <property type="entry name" value="BETA-SITE APP-CLEAVING ENZYME, ISOFORM A-RELATED"/>
    <property type="match status" value="1"/>
</dbReference>
<evidence type="ECO:0000259" key="8">
    <source>
        <dbReference type="PROSITE" id="PS51767"/>
    </source>
</evidence>
<dbReference type="Gene3D" id="2.40.70.10">
    <property type="entry name" value="Acid Proteases"/>
    <property type="match status" value="2"/>
</dbReference>
<dbReference type="PROSITE" id="PS51767">
    <property type="entry name" value="PEPTIDASE_A1"/>
    <property type="match status" value="1"/>
</dbReference>
<feature type="chain" id="PRO_5023019217" evidence="7">
    <location>
        <begin position="20"/>
        <end position="567"/>
    </location>
</feature>
<feature type="active site" evidence="3">
    <location>
        <position position="87"/>
    </location>
</feature>